<evidence type="ECO:0000313" key="6">
    <source>
        <dbReference type="EMBL" id="NGZ88943.1"/>
    </source>
</evidence>
<accession>A0A967AC87</accession>
<gene>
    <name evidence="6" type="ORF">G7034_01595</name>
</gene>
<keyword evidence="7" id="KW-1185">Reference proteome</keyword>
<evidence type="ECO:0000313" key="7">
    <source>
        <dbReference type="Proteomes" id="UP000643701"/>
    </source>
</evidence>
<comment type="subcellular location">
    <subcellularLocation>
        <location evidence="1">Endomembrane system</location>
        <topology evidence="1">Multi-pass membrane protein</topology>
    </subcellularLocation>
</comment>
<keyword evidence="2 5" id="KW-0812">Transmembrane</keyword>
<dbReference type="InterPro" id="IPR007318">
    <property type="entry name" value="Phopholipid_MeTrfase"/>
</dbReference>
<keyword evidence="4 5" id="KW-0472">Membrane</keyword>
<comment type="caution">
    <text evidence="6">The sequence shown here is derived from an EMBL/GenBank/DDBJ whole genome shotgun (WGS) entry which is preliminary data.</text>
</comment>
<organism evidence="6 7">
    <name type="scientific">Psychroflexus maritimus</name>
    <dbReference type="NCBI Taxonomy" id="2714865"/>
    <lineage>
        <taxon>Bacteria</taxon>
        <taxon>Pseudomonadati</taxon>
        <taxon>Bacteroidota</taxon>
        <taxon>Flavobacteriia</taxon>
        <taxon>Flavobacteriales</taxon>
        <taxon>Flavobacteriaceae</taxon>
        <taxon>Psychroflexus</taxon>
    </lineage>
</organism>
<dbReference type="Gene3D" id="1.20.120.1630">
    <property type="match status" value="1"/>
</dbReference>
<evidence type="ECO:0000256" key="1">
    <source>
        <dbReference type="ARBA" id="ARBA00004127"/>
    </source>
</evidence>
<name>A0A967AC87_9FLAO</name>
<evidence type="ECO:0000256" key="2">
    <source>
        <dbReference type="ARBA" id="ARBA00022692"/>
    </source>
</evidence>
<dbReference type="InterPro" id="IPR052527">
    <property type="entry name" value="Metal_cation-efflux_comp"/>
</dbReference>
<dbReference type="RefSeq" id="WP_166399212.1">
    <property type="nucleotide sequence ID" value="NZ_JAANAS010000002.1"/>
</dbReference>
<dbReference type="AlphaFoldDB" id="A0A967AC87"/>
<dbReference type="PANTHER" id="PTHR43847:SF1">
    <property type="entry name" value="BLL3993 PROTEIN"/>
    <property type="match status" value="1"/>
</dbReference>
<dbReference type="PANTHER" id="PTHR43847">
    <property type="entry name" value="BLL3993 PROTEIN"/>
    <property type="match status" value="1"/>
</dbReference>
<evidence type="ECO:0000256" key="3">
    <source>
        <dbReference type="ARBA" id="ARBA00022989"/>
    </source>
</evidence>
<dbReference type="EMBL" id="JAANAS010000002">
    <property type="protein sequence ID" value="NGZ88943.1"/>
    <property type="molecule type" value="Genomic_DNA"/>
</dbReference>
<sequence length="143" mass="16877">MKNYFFLGGQLLLFIAFVWPTNWGYFMLSKDFIVLLRLVAFMALAFSLVAMISFDYLISPFPSPNAKTQLKTTGVYKYSRHPIYTGLIFFFLAWAVANTSYYQLFVALLFFVLIYFKAKYEEEQLSIKFNAYIAYKKQTRMFL</sequence>
<protein>
    <submittedName>
        <fullName evidence="6">Isoprenylcysteine carboxylmethyltransferase family protein</fullName>
    </submittedName>
</protein>
<proteinExistence type="predicted"/>
<evidence type="ECO:0000256" key="5">
    <source>
        <dbReference type="SAM" id="Phobius"/>
    </source>
</evidence>
<keyword evidence="3 5" id="KW-1133">Transmembrane helix</keyword>
<dbReference type="Pfam" id="PF04191">
    <property type="entry name" value="PEMT"/>
    <property type="match status" value="1"/>
</dbReference>
<reference evidence="6" key="1">
    <citation type="submission" date="2020-03" db="EMBL/GenBank/DDBJ databases">
        <title>Psychroflexus Maritimus sp. nov., isolate from marine sediment.</title>
        <authorList>
            <person name="Zhong Y.-L."/>
        </authorList>
    </citation>
    <scope>NUCLEOTIDE SEQUENCE</scope>
    <source>
        <strain evidence="6">C1</strain>
    </source>
</reference>
<feature type="transmembrane region" description="Helical" evidence="5">
    <location>
        <begin position="78"/>
        <end position="95"/>
    </location>
</feature>
<feature type="transmembrane region" description="Helical" evidence="5">
    <location>
        <begin position="36"/>
        <end position="58"/>
    </location>
</feature>
<dbReference type="GO" id="GO:0012505">
    <property type="term" value="C:endomembrane system"/>
    <property type="evidence" value="ECO:0007669"/>
    <property type="project" value="UniProtKB-SubCell"/>
</dbReference>
<dbReference type="Proteomes" id="UP000643701">
    <property type="component" value="Unassembled WGS sequence"/>
</dbReference>
<evidence type="ECO:0000256" key="4">
    <source>
        <dbReference type="ARBA" id="ARBA00023136"/>
    </source>
</evidence>